<proteinExistence type="predicted"/>
<dbReference type="SUPFAM" id="SSF55174">
    <property type="entry name" value="Alpha-L RNA-binding motif"/>
    <property type="match status" value="1"/>
</dbReference>
<dbReference type="Pfam" id="PF13275">
    <property type="entry name" value="S4_2"/>
    <property type="match status" value="1"/>
</dbReference>
<evidence type="ECO:0000256" key="1">
    <source>
        <dbReference type="PROSITE-ProRule" id="PRU00182"/>
    </source>
</evidence>
<dbReference type="RefSeq" id="WP_290259312.1">
    <property type="nucleotide sequence ID" value="NZ_JAUFQG010000004.1"/>
</dbReference>
<sequence>MRDVLITKQPVELYKILKFEGIASSGAEAKMMVADGAVLVNGEVETRKRRQINAGDLLSVDGDELRIVLG</sequence>
<name>A0ABV8V483_9GAMM</name>
<reference evidence="3" key="1">
    <citation type="journal article" date="2019" name="Int. J. Syst. Evol. Microbiol.">
        <title>The Global Catalogue of Microorganisms (GCM) 10K type strain sequencing project: providing services to taxonomists for standard genome sequencing and annotation.</title>
        <authorList>
            <consortium name="The Broad Institute Genomics Platform"/>
            <consortium name="The Broad Institute Genome Sequencing Center for Infectious Disease"/>
            <person name="Wu L."/>
            <person name="Ma J."/>
        </authorList>
    </citation>
    <scope>NUCLEOTIDE SEQUENCE [LARGE SCALE GENOMIC DNA]</scope>
    <source>
        <strain evidence="3">CECT 8570</strain>
    </source>
</reference>
<evidence type="ECO:0000313" key="3">
    <source>
        <dbReference type="Proteomes" id="UP001595840"/>
    </source>
</evidence>
<protein>
    <submittedName>
        <fullName evidence="2">RNA-binding S4 domain-containing protein</fullName>
    </submittedName>
</protein>
<comment type="caution">
    <text evidence="2">The sequence shown here is derived from an EMBL/GenBank/DDBJ whole genome shotgun (WGS) entry which is preliminary data.</text>
</comment>
<dbReference type="Gene3D" id="3.10.290.10">
    <property type="entry name" value="RNA-binding S4 domain"/>
    <property type="match status" value="1"/>
</dbReference>
<accession>A0ABV8V483</accession>
<dbReference type="EMBL" id="JBHSCX010000008">
    <property type="protein sequence ID" value="MFC4362638.1"/>
    <property type="molecule type" value="Genomic_DNA"/>
</dbReference>
<dbReference type="PROSITE" id="PS50889">
    <property type="entry name" value="S4"/>
    <property type="match status" value="1"/>
</dbReference>
<keyword evidence="3" id="KW-1185">Reference proteome</keyword>
<dbReference type="Proteomes" id="UP001595840">
    <property type="component" value="Unassembled WGS sequence"/>
</dbReference>
<gene>
    <name evidence="2" type="ORF">ACFOX3_10010</name>
</gene>
<dbReference type="InterPro" id="IPR036986">
    <property type="entry name" value="S4_RNA-bd_sf"/>
</dbReference>
<evidence type="ECO:0000313" key="2">
    <source>
        <dbReference type="EMBL" id="MFC4362638.1"/>
    </source>
</evidence>
<organism evidence="2 3">
    <name type="scientific">Simiduia curdlanivorans</name>
    <dbReference type="NCBI Taxonomy" id="1492769"/>
    <lineage>
        <taxon>Bacteria</taxon>
        <taxon>Pseudomonadati</taxon>
        <taxon>Pseudomonadota</taxon>
        <taxon>Gammaproteobacteria</taxon>
        <taxon>Cellvibrionales</taxon>
        <taxon>Cellvibrionaceae</taxon>
        <taxon>Simiduia</taxon>
    </lineage>
</organism>
<keyword evidence="1" id="KW-0694">RNA-binding</keyword>
<dbReference type="CDD" id="cd00165">
    <property type="entry name" value="S4"/>
    <property type="match status" value="1"/>
</dbReference>